<organism evidence="2 3">
    <name type="scientific">Chryseobacterium metallicongregator</name>
    <dbReference type="NCBI Taxonomy" id="3073042"/>
    <lineage>
        <taxon>Bacteria</taxon>
        <taxon>Pseudomonadati</taxon>
        <taxon>Bacteroidota</taxon>
        <taxon>Flavobacteriia</taxon>
        <taxon>Flavobacteriales</taxon>
        <taxon>Weeksellaceae</taxon>
        <taxon>Chryseobacterium group</taxon>
        <taxon>Chryseobacterium</taxon>
    </lineage>
</organism>
<dbReference type="InterPro" id="IPR022385">
    <property type="entry name" value="Rhs_assc_core"/>
</dbReference>
<evidence type="ECO:0000313" key="2">
    <source>
        <dbReference type="EMBL" id="MDR4951148.1"/>
    </source>
</evidence>
<dbReference type="InterPro" id="IPR050708">
    <property type="entry name" value="T6SS_VgrG/RHS"/>
</dbReference>
<reference evidence="2 3" key="1">
    <citation type="submission" date="2023-08" db="EMBL/GenBank/DDBJ databases">
        <authorList>
            <person name="Maltman C."/>
        </authorList>
    </citation>
    <scope>NUCLEOTIDE SEQUENCE [LARGE SCALE GENOMIC DNA]</scope>
    <source>
        <strain evidence="2 3">ES2</strain>
    </source>
</reference>
<dbReference type="NCBIfam" id="TIGR03696">
    <property type="entry name" value="Rhs_assc_core"/>
    <property type="match status" value="1"/>
</dbReference>
<evidence type="ECO:0000256" key="1">
    <source>
        <dbReference type="SAM" id="MobiDB-lite"/>
    </source>
</evidence>
<dbReference type="Proteomes" id="UP001260959">
    <property type="component" value="Unassembled WGS sequence"/>
</dbReference>
<dbReference type="PANTHER" id="PTHR32305:SF15">
    <property type="entry name" value="PROTEIN RHSA-RELATED"/>
    <property type="match status" value="1"/>
</dbReference>
<dbReference type="RefSeq" id="WP_309521462.1">
    <property type="nucleotide sequence ID" value="NZ_JAVIXS010000001.1"/>
</dbReference>
<sequence length="358" mass="40089">MGNVRVSYGRNSAGALEITDANDYYPFGMNHLKTGNAFFGSGSYKNYKYNGKELQETGMYDYGARFYMPDLGRWGVIDPLAEVSRRWSPYNYVLNNPISHIDPDGRLSQSFMDELWNKSGNNTTWTNDGNGNFSDGNGNAASDSGPGPKGSWGGVSWSGFINNWNFEDTVEFYQANVRARVGTLKSVNGNATLNVKQTAGQWDKEYGWMPWNRTNFLNENTQNVTNCYGYVLTNGYFFVDDSIENIRGFLLDSGYKSSQAAGKNFKVGDILLWDGHMIEATGKKNGGVVWSSYFGFDSSPAKGSLQEIMNYNKGFGRAYGSLQGATLYRQQDQSKIQFGQKKYEAIDVKTIQQQKNSY</sequence>
<name>A0ABU1E033_9FLAO</name>
<evidence type="ECO:0000313" key="3">
    <source>
        <dbReference type="Proteomes" id="UP001260959"/>
    </source>
</evidence>
<dbReference type="EMBL" id="JAVIXS010000001">
    <property type="protein sequence ID" value="MDR4951148.1"/>
    <property type="molecule type" value="Genomic_DNA"/>
</dbReference>
<proteinExistence type="predicted"/>
<feature type="region of interest" description="Disordered" evidence="1">
    <location>
        <begin position="123"/>
        <end position="149"/>
    </location>
</feature>
<keyword evidence="3" id="KW-1185">Reference proteome</keyword>
<comment type="caution">
    <text evidence="2">The sequence shown here is derived from an EMBL/GenBank/DDBJ whole genome shotgun (WGS) entry which is preliminary data.</text>
</comment>
<gene>
    <name evidence="2" type="ORF">REB14_02985</name>
</gene>
<dbReference type="PANTHER" id="PTHR32305">
    <property type="match status" value="1"/>
</dbReference>
<accession>A0ABU1E033</accession>
<dbReference type="Gene3D" id="2.180.10.10">
    <property type="entry name" value="RHS repeat-associated core"/>
    <property type="match status" value="1"/>
</dbReference>
<feature type="compositionally biased region" description="Low complexity" evidence="1">
    <location>
        <begin position="123"/>
        <end position="142"/>
    </location>
</feature>
<protein>
    <submittedName>
        <fullName evidence="2">RHS repeat-associated core domain-containing protein</fullName>
    </submittedName>
</protein>